<dbReference type="GO" id="GO:0016788">
    <property type="term" value="F:hydrolase activity, acting on ester bonds"/>
    <property type="evidence" value="ECO:0007669"/>
    <property type="project" value="InterPro"/>
</dbReference>
<dbReference type="PANTHER" id="PTHR15162">
    <property type="entry name" value="ASPARTOACYLASE"/>
    <property type="match status" value="1"/>
</dbReference>
<dbReference type="EMBL" id="CP100357">
    <property type="protein sequence ID" value="UTF55868.1"/>
    <property type="molecule type" value="Genomic_DNA"/>
</dbReference>
<keyword evidence="3" id="KW-0378">Hydrolase</keyword>
<keyword evidence="6" id="KW-0614">Plasmid</keyword>
<dbReference type="Gene3D" id="3.40.630.10">
    <property type="entry name" value="Zn peptidases"/>
    <property type="match status" value="1"/>
</dbReference>
<keyword evidence="2" id="KW-0479">Metal-binding</keyword>
<sequence>MSQTRARDNFRRNMEGDFGPLDVTVRGPGEPKVVVVAGVHGDERSGIRAVNRLREADLDLQRGVAFVLANPEAIEAGERYLDSDLNRVFPGDPDGDREERIAARLCEFVEGRTTLSLHGTAAEPTPFALIHSAQEREFTLASQLPVPRIVDHWGINEETITACGFTVEIELAAANTDEIAEAAEHQARSFLKRVDALPGDPLNVDSEHFHMSEPVPKPDGSSYEVHVENFERVPRGAVYASVDGRELTADEVFWPIMLSAEGYDDIFGYRGQKIGESLDDVRETWIGGARNPRDSE</sequence>
<evidence type="ECO:0000256" key="3">
    <source>
        <dbReference type="ARBA" id="ARBA00022801"/>
    </source>
</evidence>
<dbReference type="GeneID" id="73292484"/>
<protein>
    <submittedName>
        <fullName evidence="6">Succinylglutamate desuccinylase/aspartoacylase family protein</fullName>
    </submittedName>
</protein>
<dbReference type="Pfam" id="PF24827">
    <property type="entry name" value="AstE_AspA_cat"/>
    <property type="match status" value="1"/>
</dbReference>
<dbReference type="GO" id="GO:0005829">
    <property type="term" value="C:cytosol"/>
    <property type="evidence" value="ECO:0007669"/>
    <property type="project" value="TreeGrafter"/>
</dbReference>
<accession>A0A9E7NF23</accession>
<keyword evidence="7" id="KW-1185">Reference proteome</keyword>
<organism evidence="6 7">
    <name type="scientific">Natronosalvus rutilus</name>
    <dbReference type="NCBI Taxonomy" id="2953753"/>
    <lineage>
        <taxon>Archaea</taxon>
        <taxon>Methanobacteriati</taxon>
        <taxon>Methanobacteriota</taxon>
        <taxon>Stenosarchaea group</taxon>
        <taxon>Halobacteria</taxon>
        <taxon>Halobacteriales</taxon>
        <taxon>Natrialbaceae</taxon>
        <taxon>Natronosalvus</taxon>
    </lineage>
</organism>
<dbReference type="AlphaFoldDB" id="A0A9E7NF23"/>
<dbReference type="PANTHER" id="PTHR15162:SF7">
    <property type="entry name" value="SUCCINYLGLUTAMATE DESUCCINYLASE"/>
    <property type="match status" value="1"/>
</dbReference>
<geneLocation type="plasmid" evidence="6 7">
    <name>unnamed2</name>
</geneLocation>
<evidence type="ECO:0000256" key="1">
    <source>
        <dbReference type="ARBA" id="ARBA00001947"/>
    </source>
</evidence>
<dbReference type="Proteomes" id="UP001056855">
    <property type="component" value="Plasmid unnamed2"/>
</dbReference>
<comment type="cofactor">
    <cofactor evidence="1">
        <name>Zn(2+)</name>
        <dbReference type="ChEBI" id="CHEBI:29105"/>
    </cofactor>
</comment>
<dbReference type="RefSeq" id="WP_254161328.1">
    <property type="nucleotide sequence ID" value="NZ_CP100357.1"/>
</dbReference>
<name>A0A9E7NF23_9EURY</name>
<gene>
    <name evidence="6" type="ORF">NGM29_20520</name>
</gene>
<dbReference type="InterPro" id="IPR050178">
    <property type="entry name" value="AspA/AstE_fam"/>
</dbReference>
<keyword evidence="4" id="KW-0862">Zinc</keyword>
<proteinExistence type="predicted"/>
<dbReference type="SUPFAM" id="SSF53187">
    <property type="entry name" value="Zn-dependent exopeptidases"/>
    <property type="match status" value="1"/>
</dbReference>
<dbReference type="GO" id="GO:0046872">
    <property type="term" value="F:metal ion binding"/>
    <property type="evidence" value="ECO:0007669"/>
    <property type="project" value="UniProtKB-KW"/>
</dbReference>
<reference evidence="6" key="1">
    <citation type="submission" date="2022-06" db="EMBL/GenBank/DDBJ databases">
        <title>Diverse halophilic archaea isolated from saline environments.</title>
        <authorList>
            <person name="Cui H.-L."/>
        </authorList>
    </citation>
    <scope>NUCLEOTIDE SEQUENCE</scope>
    <source>
        <strain evidence="6">WLHS1</strain>
        <plasmid evidence="6">unnamed2</plasmid>
    </source>
</reference>
<evidence type="ECO:0000256" key="2">
    <source>
        <dbReference type="ARBA" id="ARBA00022723"/>
    </source>
</evidence>
<evidence type="ECO:0000313" key="6">
    <source>
        <dbReference type="EMBL" id="UTF55868.1"/>
    </source>
</evidence>
<evidence type="ECO:0000313" key="7">
    <source>
        <dbReference type="Proteomes" id="UP001056855"/>
    </source>
</evidence>
<evidence type="ECO:0000256" key="4">
    <source>
        <dbReference type="ARBA" id="ARBA00022833"/>
    </source>
</evidence>
<dbReference type="InterPro" id="IPR055438">
    <property type="entry name" value="AstE_AspA_cat"/>
</dbReference>
<evidence type="ECO:0000259" key="5">
    <source>
        <dbReference type="Pfam" id="PF24827"/>
    </source>
</evidence>
<feature type="domain" description="Succinylglutamate desuccinylase/Aspartoacylase catalytic" evidence="5">
    <location>
        <begin position="31"/>
        <end position="169"/>
    </location>
</feature>
<dbReference type="KEGG" id="sawl:NGM29_20520"/>